<name>A0AAN6GMP3_9BASI</name>
<evidence type="ECO:0000313" key="2">
    <source>
        <dbReference type="EMBL" id="KAK0548456.1"/>
    </source>
</evidence>
<dbReference type="Gene3D" id="1.10.238.10">
    <property type="entry name" value="EF-hand"/>
    <property type="match status" value="1"/>
</dbReference>
<protein>
    <recommendedName>
        <fullName evidence="4">EF-hand domain-containing protein</fullName>
    </recommendedName>
</protein>
<dbReference type="AlphaFoldDB" id="A0AAN6GMP3"/>
<gene>
    <name evidence="2" type="ORF">OC846_004467</name>
</gene>
<proteinExistence type="predicted"/>
<comment type="caution">
    <text evidence="2">The sequence shown here is derived from an EMBL/GenBank/DDBJ whole genome shotgun (WGS) entry which is preliminary data.</text>
</comment>
<feature type="region of interest" description="Disordered" evidence="1">
    <location>
        <begin position="258"/>
        <end position="298"/>
    </location>
</feature>
<dbReference type="Proteomes" id="UP001176517">
    <property type="component" value="Unassembled WGS sequence"/>
</dbReference>
<organism evidence="2 3">
    <name type="scientific">Tilletia horrida</name>
    <dbReference type="NCBI Taxonomy" id="155126"/>
    <lineage>
        <taxon>Eukaryota</taxon>
        <taxon>Fungi</taxon>
        <taxon>Dikarya</taxon>
        <taxon>Basidiomycota</taxon>
        <taxon>Ustilaginomycotina</taxon>
        <taxon>Exobasidiomycetes</taxon>
        <taxon>Tilletiales</taxon>
        <taxon>Tilletiaceae</taxon>
        <taxon>Tilletia</taxon>
    </lineage>
</organism>
<dbReference type="EMBL" id="JAPDMZ010000135">
    <property type="protein sequence ID" value="KAK0548456.1"/>
    <property type="molecule type" value="Genomic_DNA"/>
</dbReference>
<reference evidence="2" key="1">
    <citation type="journal article" date="2023" name="PhytoFront">
        <title>Draft Genome Resources of Seven Strains of Tilletia horrida, Causal Agent of Kernel Smut of Rice.</title>
        <authorList>
            <person name="Khanal S."/>
            <person name="Antony Babu S."/>
            <person name="Zhou X.G."/>
        </authorList>
    </citation>
    <scope>NUCLEOTIDE SEQUENCE</scope>
    <source>
        <strain evidence="2">TX6</strain>
    </source>
</reference>
<feature type="compositionally biased region" description="Basic and acidic residues" evidence="1">
    <location>
        <begin position="258"/>
        <end position="271"/>
    </location>
</feature>
<evidence type="ECO:0000313" key="3">
    <source>
        <dbReference type="Proteomes" id="UP001176517"/>
    </source>
</evidence>
<feature type="compositionally biased region" description="Low complexity" evidence="1">
    <location>
        <begin position="43"/>
        <end position="69"/>
    </location>
</feature>
<feature type="compositionally biased region" description="Low complexity" evidence="1">
    <location>
        <begin position="101"/>
        <end position="111"/>
    </location>
</feature>
<evidence type="ECO:0008006" key="4">
    <source>
        <dbReference type="Google" id="ProtNLM"/>
    </source>
</evidence>
<feature type="compositionally biased region" description="Low complexity" evidence="1">
    <location>
        <begin position="138"/>
        <end position="171"/>
    </location>
</feature>
<evidence type="ECO:0000256" key="1">
    <source>
        <dbReference type="SAM" id="MobiDB-lite"/>
    </source>
</evidence>
<accession>A0AAN6GMP3</accession>
<sequence>MSSTLQQQRVPLLDEETGDLTVKFQSALAYIFQKYASVPAPPGSNRRIASSSSARNVSGGLSSSIIGTGDDQTVAADDSTAEAEAAARGREQEEEERVELRSSFGPSSSSGTGTGVGAGASTPDSSSSLTAPSEGGPRRPTQPGPTSSSRSHPSSSASTQLQPASSSSSSLPVLGSNPAEGAVLSDAALDRFAFETNGAPFGAESKAEILEFLDVDEQGRLTFEGFLSMYSLQTENDEDETWRDLTTHGFDNNLELVSTRREDNGVDEGRPVPKKHLLGDGQGGPVDENRPVTPSATR</sequence>
<keyword evidence="3" id="KW-1185">Reference proteome</keyword>
<feature type="region of interest" description="Disordered" evidence="1">
    <location>
        <begin position="37"/>
        <end position="178"/>
    </location>
</feature>